<dbReference type="EMBL" id="JARAKH010000030">
    <property type="protein sequence ID" value="KAK8386803.1"/>
    <property type="molecule type" value="Genomic_DNA"/>
</dbReference>
<dbReference type="CDD" id="cd00041">
    <property type="entry name" value="CUB"/>
    <property type="match status" value="1"/>
</dbReference>
<name>A0AAW0TGF3_SCYPA</name>
<feature type="signal peptide" evidence="5">
    <location>
        <begin position="1"/>
        <end position="26"/>
    </location>
</feature>
<keyword evidence="8" id="KW-1185">Reference proteome</keyword>
<evidence type="ECO:0000256" key="2">
    <source>
        <dbReference type="ARBA" id="ARBA00023157"/>
    </source>
</evidence>
<feature type="disulfide bond" evidence="3">
    <location>
        <begin position="181"/>
        <end position="208"/>
    </location>
</feature>
<dbReference type="PANTHER" id="PTHR24251">
    <property type="entry name" value="OVOCHYMASE-RELATED"/>
    <property type="match status" value="1"/>
</dbReference>
<evidence type="ECO:0000256" key="4">
    <source>
        <dbReference type="SAM" id="Coils"/>
    </source>
</evidence>
<keyword evidence="4" id="KW-0175">Coiled coil</keyword>
<dbReference type="Gene3D" id="2.60.120.290">
    <property type="entry name" value="Spermadhesin, CUB domain"/>
    <property type="match status" value="1"/>
</dbReference>
<dbReference type="AlphaFoldDB" id="A0AAW0TGF3"/>
<evidence type="ECO:0000313" key="7">
    <source>
        <dbReference type="EMBL" id="KAK8386803.1"/>
    </source>
</evidence>
<keyword evidence="1" id="KW-0677">Repeat</keyword>
<reference evidence="7 8" key="1">
    <citation type="submission" date="2023-03" db="EMBL/GenBank/DDBJ databases">
        <title>High-quality genome of Scylla paramamosain provides insights in environmental adaptation.</title>
        <authorList>
            <person name="Zhang L."/>
        </authorList>
    </citation>
    <scope>NUCLEOTIDE SEQUENCE [LARGE SCALE GENOMIC DNA]</scope>
    <source>
        <strain evidence="7">LZ_2023a</strain>
        <tissue evidence="7">Muscle</tissue>
    </source>
</reference>
<evidence type="ECO:0000313" key="8">
    <source>
        <dbReference type="Proteomes" id="UP001487740"/>
    </source>
</evidence>
<evidence type="ECO:0000256" key="5">
    <source>
        <dbReference type="SAM" id="SignalP"/>
    </source>
</evidence>
<comment type="caution">
    <text evidence="7">The sequence shown here is derived from an EMBL/GenBank/DDBJ whole genome shotgun (WGS) entry which is preliminary data.</text>
</comment>
<dbReference type="SUPFAM" id="SSF49854">
    <property type="entry name" value="Spermadhesin, CUB domain"/>
    <property type="match status" value="1"/>
</dbReference>
<sequence length="298" mass="33041">MAAIAAIRAVFLSHTILVFTPRQAVAHNIQRTSPMASPTYAELASSLFVNQMAILELMHNSSNASCAAANVRNESDADREATKRLEEMLGTRMDRVLAALEVQQRHTQQVLDTLNSTAMDTLAKVEEVREEMKEELGKIAEDMQMSATQTTEQPKEEEVAAVTEVAHSGLIVHNDSLPSLCNGNKILFGTVGSVEVVEGSTYSSAVTCSWDLNFPVESSVSLTWGYIDMENHSSCNYDWVDVRHNSQSVYGRKLCGSLNSSVLQLLNLTLHKINNLKVSFRSDGSNEKRGFRLFYRTY</sequence>
<dbReference type="InterPro" id="IPR035914">
    <property type="entry name" value="Sperma_CUB_dom_sf"/>
</dbReference>
<dbReference type="EMBL" id="JARAKH010000030">
    <property type="protein sequence ID" value="KAK8386806.1"/>
    <property type="molecule type" value="Genomic_DNA"/>
</dbReference>
<protein>
    <recommendedName>
        <fullName evidence="6">CUB domain-containing protein</fullName>
    </recommendedName>
</protein>
<proteinExistence type="predicted"/>
<accession>A0AAW0TGF3</accession>
<dbReference type="InterPro" id="IPR000859">
    <property type="entry name" value="CUB_dom"/>
</dbReference>
<organism evidence="7 8">
    <name type="scientific">Scylla paramamosain</name>
    <name type="common">Mud crab</name>
    <dbReference type="NCBI Taxonomy" id="85552"/>
    <lineage>
        <taxon>Eukaryota</taxon>
        <taxon>Metazoa</taxon>
        <taxon>Ecdysozoa</taxon>
        <taxon>Arthropoda</taxon>
        <taxon>Crustacea</taxon>
        <taxon>Multicrustacea</taxon>
        <taxon>Malacostraca</taxon>
        <taxon>Eumalacostraca</taxon>
        <taxon>Eucarida</taxon>
        <taxon>Decapoda</taxon>
        <taxon>Pleocyemata</taxon>
        <taxon>Brachyura</taxon>
        <taxon>Eubrachyura</taxon>
        <taxon>Portunoidea</taxon>
        <taxon>Portunidae</taxon>
        <taxon>Portuninae</taxon>
        <taxon>Scylla</taxon>
    </lineage>
</organism>
<evidence type="ECO:0000256" key="3">
    <source>
        <dbReference type="PROSITE-ProRule" id="PRU00059"/>
    </source>
</evidence>
<dbReference type="EMBL" id="JARAKH010000030">
    <property type="protein sequence ID" value="KAK8386805.1"/>
    <property type="molecule type" value="Genomic_DNA"/>
</dbReference>
<gene>
    <name evidence="7" type="ORF">O3P69_017914</name>
</gene>
<feature type="coiled-coil region" evidence="4">
    <location>
        <begin position="111"/>
        <end position="142"/>
    </location>
</feature>
<dbReference type="PANTHER" id="PTHR24251:SF37">
    <property type="entry name" value="CUB DOMAIN-CONTAINING PROTEIN"/>
    <property type="match status" value="1"/>
</dbReference>
<dbReference type="EMBL" id="JARAKH010000030">
    <property type="protein sequence ID" value="KAK8386804.1"/>
    <property type="molecule type" value="Genomic_DNA"/>
</dbReference>
<dbReference type="Proteomes" id="UP001487740">
    <property type="component" value="Unassembled WGS sequence"/>
</dbReference>
<comment type="caution">
    <text evidence="3">Lacks conserved residue(s) required for the propagation of feature annotation.</text>
</comment>
<evidence type="ECO:0000259" key="6">
    <source>
        <dbReference type="PROSITE" id="PS01180"/>
    </source>
</evidence>
<feature type="chain" id="PRO_5044717011" description="CUB domain-containing protein" evidence="5">
    <location>
        <begin position="27"/>
        <end position="298"/>
    </location>
</feature>
<dbReference type="Pfam" id="PF00431">
    <property type="entry name" value="CUB"/>
    <property type="match status" value="1"/>
</dbReference>
<evidence type="ECO:0000256" key="1">
    <source>
        <dbReference type="ARBA" id="ARBA00022737"/>
    </source>
</evidence>
<feature type="domain" description="CUB" evidence="6">
    <location>
        <begin position="181"/>
        <end position="298"/>
    </location>
</feature>
<dbReference type="PROSITE" id="PS01180">
    <property type="entry name" value="CUB"/>
    <property type="match status" value="1"/>
</dbReference>
<dbReference type="SMART" id="SM00042">
    <property type="entry name" value="CUB"/>
    <property type="match status" value="1"/>
</dbReference>
<keyword evidence="5" id="KW-0732">Signal</keyword>
<keyword evidence="2 3" id="KW-1015">Disulfide bond</keyword>